<dbReference type="CDD" id="cd01283">
    <property type="entry name" value="cytidine_deaminase"/>
    <property type="match status" value="1"/>
</dbReference>
<dbReference type="Pfam" id="PF00383">
    <property type="entry name" value="dCMP_cyt_deam_1"/>
    <property type="match status" value="1"/>
</dbReference>
<dbReference type="PROSITE" id="PS51747">
    <property type="entry name" value="CYT_DCMP_DEAMINASES_2"/>
    <property type="match status" value="1"/>
</dbReference>
<dbReference type="RefSeq" id="WP_033162817.1">
    <property type="nucleotide sequence ID" value="NZ_CACVPP010000028.1"/>
</dbReference>
<dbReference type="InterPro" id="IPR050202">
    <property type="entry name" value="Cyt/Deoxycyt_deaminase"/>
</dbReference>
<keyword evidence="17" id="KW-1185">Reference proteome</keyword>
<dbReference type="PANTHER" id="PTHR11644:SF2">
    <property type="entry name" value="CYTIDINE DEAMINASE"/>
    <property type="match status" value="1"/>
</dbReference>
<protein>
    <recommendedName>
        <fullName evidence="5 14">Cytidine deaminase</fullName>
        <ecNumber evidence="4 14">3.5.4.5</ecNumber>
    </recommendedName>
    <alternativeName>
        <fullName evidence="9 14">Cytidine aminohydrolase</fullName>
    </alternativeName>
</protein>
<evidence type="ECO:0000256" key="14">
    <source>
        <dbReference type="RuleBase" id="RU364006"/>
    </source>
</evidence>
<dbReference type="InterPro" id="IPR002125">
    <property type="entry name" value="CMP_dCMP_dom"/>
</dbReference>
<evidence type="ECO:0000256" key="13">
    <source>
        <dbReference type="PIRSR" id="PIRSR606262-3"/>
    </source>
</evidence>
<gene>
    <name evidence="16" type="ORF">SAMN04487834_101629</name>
</gene>
<dbReference type="eggNOG" id="COG0295">
    <property type="taxonomic scope" value="Bacteria"/>
</dbReference>
<comment type="similarity">
    <text evidence="3 14">Belongs to the cytidine and deoxycytidylate deaminase family.</text>
</comment>
<evidence type="ECO:0000256" key="12">
    <source>
        <dbReference type="PIRSR" id="PIRSR606262-1"/>
    </source>
</evidence>
<comment type="catalytic activity">
    <reaction evidence="10 14">
        <text>2'-deoxycytidine + H2O + H(+) = 2'-deoxyuridine + NH4(+)</text>
        <dbReference type="Rhea" id="RHEA:13433"/>
        <dbReference type="ChEBI" id="CHEBI:15377"/>
        <dbReference type="ChEBI" id="CHEBI:15378"/>
        <dbReference type="ChEBI" id="CHEBI:15698"/>
        <dbReference type="ChEBI" id="CHEBI:16450"/>
        <dbReference type="ChEBI" id="CHEBI:28938"/>
        <dbReference type="EC" id="3.5.4.5"/>
    </reaction>
</comment>
<dbReference type="OrthoDB" id="9795347at2"/>
<dbReference type="STRING" id="322505.SAMN04487836_12027"/>
<evidence type="ECO:0000256" key="1">
    <source>
        <dbReference type="ARBA" id="ARBA00001947"/>
    </source>
</evidence>
<dbReference type="GeneID" id="54120216"/>
<dbReference type="GO" id="GO:0055086">
    <property type="term" value="P:nucleobase-containing small molecule metabolic process"/>
    <property type="evidence" value="ECO:0007669"/>
    <property type="project" value="UniProtKB-ARBA"/>
</dbReference>
<comment type="function">
    <text evidence="2 14">This enzyme scavenges exogenous and endogenous cytidine and 2'-deoxycytidine for UMP synthesis.</text>
</comment>
<sequence>MKDYQYLVDEAYKAAKHAYIPYSKFPVGACVEVRDGHLIHGCNIENAAFGSTMCAERNAVYGAYCQGYTKDDIVALAIVGDGPTLISPCGACRQVLSELLDPHTPVILGARDRYEITNMEELLPRMFLEEDL</sequence>
<evidence type="ECO:0000256" key="8">
    <source>
        <dbReference type="ARBA" id="ARBA00022833"/>
    </source>
</evidence>
<dbReference type="GO" id="GO:0004126">
    <property type="term" value="F:cytidine deaminase activity"/>
    <property type="evidence" value="ECO:0007669"/>
    <property type="project" value="UniProtKB-UniRule"/>
</dbReference>
<feature type="binding site" evidence="13">
    <location>
        <position position="54"/>
    </location>
    <ligand>
        <name>Zn(2+)</name>
        <dbReference type="ChEBI" id="CHEBI:29105"/>
        <note>catalytic</note>
    </ligand>
</feature>
<dbReference type="AlphaFoldDB" id="A0A1H6SKI5"/>
<proteinExistence type="inferred from homology"/>
<dbReference type="GO" id="GO:0008270">
    <property type="term" value="F:zinc ion binding"/>
    <property type="evidence" value="ECO:0007669"/>
    <property type="project" value="UniProtKB-UniRule"/>
</dbReference>
<dbReference type="GO" id="GO:0042802">
    <property type="term" value="F:identical protein binding"/>
    <property type="evidence" value="ECO:0007669"/>
    <property type="project" value="UniProtKB-ARBA"/>
</dbReference>
<reference evidence="17" key="1">
    <citation type="submission" date="2016-10" db="EMBL/GenBank/DDBJ databases">
        <authorList>
            <person name="Varghese N."/>
        </authorList>
    </citation>
    <scope>NUCLEOTIDE SEQUENCE [LARGE SCALE GENOMIC DNA]</scope>
    <source>
        <strain evidence="17">DSM 20406</strain>
    </source>
</reference>
<dbReference type="Gene3D" id="3.40.140.10">
    <property type="entry name" value="Cytidine Deaminase, domain 2"/>
    <property type="match status" value="1"/>
</dbReference>
<evidence type="ECO:0000256" key="7">
    <source>
        <dbReference type="ARBA" id="ARBA00022801"/>
    </source>
</evidence>
<evidence type="ECO:0000313" key="16">
    <source>
        <dbReference type="EMBL" id="SEI68281.1"/>
    </source>
</evidence>
<evidence type="ECO:0000256" key="4">
    <source>
        <dbReference type="ARBA" id="ARBA00012783"/>
    </source>
</evidence>
<dbReference type="GO" id="GO:0072527">
    <property type="term" value="P:pyrimidine-containing compound metabolic process"/>
    <property type="evidence" value="ECO:0007669"/>
    <property type="project" value="UniProtKB-ARBA"/>
</dbReference>
<keyword evidence="6 13" id="KW-0479">Metal-binding</keyword>
<evidence type="ECO:0000256" key="6">
    <source>
        <dbReference type="ARBA" id="ARBA00022723"/>
    </source>
</evidence>
<evidence type="ECO:0000256" key="2">
    <source>
        <dbReference type="ARBA" id="ARBA00003949"/>
    </source>
</evidence>
<dbReference type="PROSITE" id="PS00903">
    <property type="entry name" value="CYT_DCMP_DEAMINASES_1"/>
    <property type="match status" value="1"/>
</dbReference>
<evidence type="ECO:0000313" key="17">
    <source>
        <dbReference type="Proteomes" id="UP000183028"/>
    </source>
</evidence>
<dbReference type="EMBL" id="FNYK01000016">
    <property type="protein sequence ID" value="SEI68281.1"/>
    <property type="molecule type" value="Genomic_DNA"/>
</dbReference>
<accession>A0A1H6SKI5</accession>
<keyword evidence="8 13" id="KW-0862">Zinc</keyword>
<dbReference type="EC" id="3.5.4.5" evidence="4 14"/>
<dbReference type="NCBIfam" id="NF004064">
    <property type="entry name" value="PRK05578.1"/>
    <property type="match status" value="1"/>
</dbReference>
<feature type="binding site" evidence="13">
    <location>
        <position position="89"/>
    </location>
    <ligand>
        <name>Zn(2+)</name>
        <dbReference type="ChEBI" id="CHEBI:29105"/>
        <note>catalytic</note>
    </ligand>
</feature>
<evidence type="ECO:0000256" key="11">
    <source>
        <dbReference type="ARBA" id="ARBA00049558"/>
    </source>
</evidence>
<comment type="catalytic activity">
    <reaction evidence="11 14">
        <text>cytidine + H2O + H(+) = uridine + NH4(+)</text>
        <dbReference type="Rhea" id="RHEA:16069"/>
        <dbReference type="ChEBI" id="CHEBI:15377"/>
        <dbReference type="ChEBI" id="CHEBI:15378"/>
        <dbReference type="ChEBI" id="CHEBI:16704"/>
        <dbReference type="ChEBI" id="CHEBI:17562"/>
        <dbReference type="ChEBI" id="CHEBI:28938"/>
        <dbReference type="EC" id="3.5.4.5"/>
    </reaction>
</comment>
<feature type="active site" description="Proton donor" evidence="12">
    <location>
        <position position="56"/>
    </location>
</feature>
<keyword evidence="7 14" id="KW-0378">Hydrolase</keyword>
<dbReference type="InterPro" id="IPR016192">
    <property type="entry name" value="APOBEC/CMP_deaminase_Zn-bd"/>
</dbReference>
<evidence type="ECO:0000256" key="9">
    <source>
        <dbReference type="ARBA" id="ARBA00032005"/>
    </source>
</evidence>
<evidence type="ECO:0000256" key="10">
    <source>
        <dbReference type="ARBA" id="ARBA00049252"/>
    </source>
</evidence>
<dbReference type="PANTHER" id="PTHR11644">
    <property type="entry name" value="CYTIDINE DEAMINASE"/>
    <property type="match status" value="1"/>
</dbReference>
<comment type="cofactor">
    <cofactor evidence="1 13 14">
        <name>Zn(2+)</name>
        <dbReference type="ChEBI" id="CHEBI:29105"/>
    </cofactor>
</comment>
<dbReference type="SUPFAM" id="SSF53927">
    <property type="entry name" value="Cytidine deaminase-like"/>
    <property type="match status" value="1"/>
</dbReference>
<dbReference type="InterPro" id="IPR016193">
    <property type="entry name" value="Cytidine_deaminase-like"/>
</dbReference>
<dbReference type="Proteomes" id="UP000183028">
    <property type="component" value="Unassembled WGS sequence"/>
</dbReference>
<feature type="binding site" evidence="13">
    <location>
        <position position="92"/>
    </location>
    <ligand>
        <name>Zn(2+)</name>
        <dbReference type="ChEBI" id="CHEBI:29105"/>
        <note>catalytic</note>
    </ligand>
</feature>
<evidence type="ECO:0000256" key="5">
    <source>
        <dbReference type="ARBA" id="ARBA00018266"/>
    </source>
</evidence>
<dbReference type="GO" id="GO:0005829">
    <property type="term" value="C:cytosol"/>
    <property type="evidence" value="ECO:0007669"/>
    <property type="project" value="TreeGrafter"/>
</dbReference>
<feature type="domain" description="CMP/dCMP-type deaminase" evidence="15">
    <location>
        <begin position="2"/>
        <end position="130"/>
    </location>
</feature>
<name>A0A1H6SKI5_9FIRM</name>
<evidence type="ECO:0000259" key="15">
    <source>
        <dbReference type="PROSITE" id="PS51747"/>
    </source>
</evidence>
<evidence type="ECO:0000256" key="3">
    <source>
        <dbReference type="ARBA" id="ARBA00006576"/>
    </source>
</evidence>
<dbReference type="InterPro" id="IPR006262">
    <property type="entry name" value="Cyt_deam_tetra"/>
</dbReference>
<dbReference type="NCBIfam" id="TIGR01354">
    <property type="entry name" value="cyt_deam_tetra"/>
    <property type="match status" value="1"/>
</dbReference>
<dbReference type="FunFam" id="3.40.140.10:FF:000008">
    <property type="entry name" value="Cytidine deaminase"/>
    <property type="match status" value="1"/>
</dbReference>
<organism evidence="16 17">
    <name type="scientific">Sharpea azabuensis</name>
    <dbReference type="NCBI Taxonomy" id="322505"/>
    <lineage>
        <taxon>Bacteria</taxon>
        <taxon>Bacillati</taxon>
        <taxon>Bacillota</taxon>
        <taxon>Erysipelotrichia</taxon>
        <taxon>Erysipelotrichales</taxon>
        <taxon>Coprobacillaceae</taxon>
        <taxon>Sharpea</taxon>
    </lineage>
</organism>